<organism evidence="1 2">
    <name type="scientific">Bacillus toyonensis</name>
    <dbReference type="NCBI Taxonomy" id="155322"/>
    <lineage>
        <taxon>Bacteria</taxon>
        <taxon>Bacillati</taxon>
        <taxon>Bacillota</taxon>
        <taxon>Bacilli</taxon>
        <taxon>Bacillales</taxon>
        <taxon>Bacillaceae</taxon>
        <taxon>Bacillus</taxon>
        <taxon>Bacillus cereus group</taxon>
    </lineage>
</organism>
<dbReference type="AlphaFoldDB" id="A0A2B5B8R9"/>
<dbReference type="RefSeq" id="WP_000124642.1">
    <property type="nucleotide sequence ID" value="NZ_NUUD01000294.1"/>
</dbReference>
<dbReference type="Proteomes" id="UP000225320">
    <property type="component" value="Unassembled WGS sequence"/>
</dbReference>
<protein>
    <submittedName>
        <fullName evidence="1">Uncharacterized protein</fullName>
    </submittedName>
</protein>
<evidence type="ECO:0000313" key="1">
    <source>
        <dbReference type="EMBL" id="PGG78635.1"/>
    </source>
</evidence>
<sequence length="86" mass="9702">MARTLHTKVIMDSGKEYDLDVHPEDFMSRISNEKGELYKGFVHFFNLSINPLHVSSIETVEVKVDGSSGVTAKYVLEPFVTGIKRD</sequence>
<reference evidence="1 2" key="1">
    <citation type="submission" date="2017-09" db="EMBL/GenBank/DDBJ databases">
        <title>Large-scale bioinformatics analysis of Bacillus genomes uncovers conserved roles of natural products in bacterial physiology.</title>
        <authorList>
            <consortium name="Agbiome Team Llc"/>
            <person name="Bleich R.M."/>
            <person name="Grubbs K.J."/>
            <person name="Santa Maria K.C."/>
            <person name="Allen S.E."/>
            <person name="Farag S."/>
            <person name="Shank E.A."/>
            <person name="Bowers A."/>
        </authorList>
    </citation>
    <scope>NUCLEOTIDE SEQUENCE [LARGE SCALE GENOMIC DNA]</scope>
    <source>
        <strain evidence="1 2">AFS094862</strain>
    </source>
</reference>
<gene>
    <name evidence="1" type="ORF">CON73_31380</name>
</gene>
<evidence type="ECO:0000313" key="2">
    <source>
        <dbReference type="Proteomes" id="UP000225320"/>
    </source>
</evidence>
<comment type="caution">
    <text evidence="1">The sequence shown here is derived from an EMBL/GenBank/DDBJ whole genome shotgun (WGS) entry which is preliminary data.</text>
</comment>
<dbReference type="EMBL" id="NVOI01000201">
    <property type="protein sequence ID" value="PGG78635.1"/>
    <property type="molecule type" value="Genomic_DNA"/>
</dbReference>
<proteinExistence type="predicted"/>
<name>A0A2B5B8R9_9BACI</name>
<accession>A0A2B5B8R9</accession>